<dbReference type="PANTHER" id="PTHR30124:SF0">
    <property type="entry name" value="MEMBRANE-BOUND LYTIC MUREIN TRANSGLYCOSYLASE A"/>
    <property type="match status" value="1"/>
</dbReference>
<reference evidence="7 8" key="1">
    <citation type="submission" date="2017-09" db="EMBL/GenBank/DDBJ databases">
        <title>Genomics of the genus Arcobacter.</title>
        <authorList>
            <person name="Perez-Cataluna A."/>
            <person name="Figueras M.J."/>
            <person name="Salas-Masso N."/>
        </authorList>
    </citation>
    <scope>NUCLEOTIDE SEQUENCE [LARGE SCALE GENOMIC DNA]</scope>
    <source>
        <strain evidence="7 8">CECT 7386</strain>
    </source>
</reference>
<dbReference type="AlphaFoldDB" id="A0AAX2AHE2"/>
<evidence type="ECO:0000313" key="7">
    <source>
        <dbReference type="EMBL" id="RXK14921.1"/>
    </source>
</evidence>
<comment type="caution">
    <text evidence="7">The sequence shown here is derived from an EMBL/GenBank/DDBJ whole genome shotgun (WGS) entry which is preliminary data.</text>
</comment>
<dbReference type="GO" id="GO:0008933">
    <property type="term" value="F:peptidoglycan lytic transglycosylase activity"/>
    <property type="evidence" value="ECO:0007669"/>
    <property type="project" value="TreeGrafter"/>
</dbReference>
<dbReference type="GO" id="GO:0009253">
    <property type="term" value="P:peptidoglycan catabolic process"/>
    <property type="evidence" value="ECO:0007669"/>
    <property type="project" value="TreeGrafter"/>
</dbReference>
<dbReference type="GO" id="GO:0009254">
    <property type="term" value="P:peptidoglycan turnover"/>
    <property type="evidence" value="ECO:0007669"/>
    <property type="project" value="InterPro"/>
</dbReference>
<dbReference type="Pfam" id="PF06725">
    <property type="entry name" value="3D"/>
    <property type="match status" value="1"/>
</dbReference>
<dbReference type="SUPFAM" id="SSF50685">
    <property type="entry name" value="Barwin-like endoglucanases"/>
    <property type="match status" value="1"/>
</dbReference>
<gene>
    <name evidence="7" type="ORF">CP985_11175</name>
</gene>
<dbReference type="SMART" id="SM00925">
    <property type="entry name" value="MltA"/>
    <property type="match status" value="1"/>
</dbReference>
<organism evidence="7 8">
    <name type="scientific">Malaciobacter mytili LMG 24559</name>
    <dbReference type="NCBI Taxonomy" id="1032238"/>
    <lineage>
        <taxon>Bacteria</taxon>
        <taxon>Pseudomonadati</taxon>
        <taxon>Campylobacterota</taxon>
        <taxon>Epsilonproteobacteria</taxon>
        <taxon>Campylobacterales</taxon>
        <taxon>Arcobacteraceae</taxon>
        <taxon>Malaciobacter</taxon>
    </lineage>
</organism>
<dbReference type="Proteomes" id="UP000290092">
    <property type="component" value="Unassembled WGS sequence"/>
</dbReference>
<dbReference type="Pfam" id="PF03562">
    <property type="entry name" value="MltA"/>
    <property type="match status" value="1"/>
</dbReference>
<keyword evidence="8" id="KW-1185">Reference proteome</keyword>
<sequence length="369" mass="42212">MKHLLIFIITIFIFTGCSTKLTKYDNISKASLERVSFYEIEDFYNDDLNKALEVFVKACKKSKKNELFQGVCQEALSTQNGRDFFISNFHAYKLVDSKGEDEGVITGYYEPLLNGSLNKDERFKYPIYKTPKDMIIVDLSSVYPELKKYRLRGKVVGNKLIPYDSREELELTPNENLEPICYVDDKFELFLLHIQGSGKVKLQDGTVLNIGYDNQNGRRYKSVGKFMLQNGFITKNNASIQGMKEFFDNNPQKVDEILNHNESYIFFRESSQGATGSLGVELTKKRNLAVDRRYIPLGMPVFISTLNPVTKEKINKLTVAADTGGAIKGEIRADFFWGYGDEALEYAGRMKEKGKLYILIPKDKKQVLN</sequence>
<evidence type="ECO:0000313" key="8">
    <source>
        <dbReference type="Proteomes" id="UP000290092"/>
    </source>
</evidence>
<protein>
    <recommendedName>
        <fullName evidence="2">peptidoglycan lytic exotransglycosylase</fullName>
        <ecNumber evidence="2">4.2.2.n1</ecNumber>
    </recommendedName>
    <alternativeName>
        <fullName evidence="5">Murein hydrolase A</fullName>
    </alternativeName>
</protein>
<dbReference type="InterPro" id="IPR010611">
    <property type="entry name" value="3D_dom"/>
</dbReference>
<dbReference type="GO" id="GO:0071555">
    <property type="term" value="P:cell wall organization"/>
    <property type="evidence" value="ECO:0007669"/>
    <property type="project" value="UniProtKB-KW"/>
</dbReference>
<dbReference type="InterPro" id="IPR036908">
    <property type="entry name" value="RlpA-like_sf"/>
</dbReference>
<proteinExistence type="predicted"/>
<dbReference type="GO" id="GO:0019867">
    <property type="term" value="C:outer membrane"/>
    <property type="evidence" value="ECO:0007669"/>
    <property type="project" value="InterPro"/>
</dbReference>
<keyword evidence="4" id="KW-0961">Cell wall biogenesis/degradation</keyword>
<evidence type="ECO:0000259" key="6">
    <source>
        <dbReference type="SMART" id="SM00925"/>
    </source>
</evidence>
<dbReference type="CDD" id="cd14668">
    <property type="entry name" value="mlta_B"/>
    <property type="match status" value="1"/>
</dbReference>
<dbReference type="InterPro" id="IPR005300">
    <property type="entry name" value="MltA_B"/>
</dbReference>
<dbReference type="CDD" id="cd14485">
    <property type="entry name" value="mltA_like_LT_A"/>
    <property type="match status" value="1"/>
</dbReference>
<dbReference type="Gene3D" id="2.40.40.10">
    <property type="entry name" value="RlpA-like domain"/>
    <property type="match status" value="1"/>
</dbReference>
<dbReference type="KEGG" id="amyt:AMYT_2569"/>
<feature type="domain" description="Lytic transglycosylase MltA" evidence="6">
    <location>
        <begin position="112"/>
        <end position="268"/>
    </location>
</feature>
<dbReference type="EC" id="4.2.2.n1" evidence="2"/>
<dbReference type="PIRSF" id="PIRSF019422">
    <property type="entry name" value="MltA"/>
    <property type="match status" value="1"/>
</dbReference>
<dbReference type="PANTHER" id="PTHR30124">
    <property type="entry name" value="MEMBRANE-BOUND LYTIC MUREIN TRANSGLYCOSYLASE A"/>
    <property type="match status" value="1"/>
</dbReference>
<dbReference type="EMBL" id="NXID01000048">
    <property type="protein sequence ID" value="RXK14921.1"/>
    <property type="molecule type" value="Genomic_DNA"/>
</dbReference>
<dbReference type="InterPro" id="IPR026044">
    <property type="entry name" value="MltA"/>
</dbReference>
<name>A0AAX2AHE2_9BACT</name>
<evidence type="ECO:0000256" key="5">
    <source>
        <dbReference type="ARBA" id="ARBA00030918"/>
    </source>
</evidence>
<dbReference type="RefSeq" id="WP_114842915.1">
    <property type="nucleotide sequence ID" value="NZ_CP031219.1"/>
</dbReference>
<evidence type="ECO:0000256" key="4">
    <source>
        <dbReference type="ARBA" id="ARBA00023316"/>
    </source>
</evidence>
<evidence type="ECO:0000256" key="3">
    <source>
        <dbReference type="ARBA" id="ARBA00023239"/>
    </source>
</evidence>
<dbReference type="PROSITE" id="PS51257">
    <property type="entry name" value="PROKAR_LIPOPROTEIN"/>
    <property type="match status" value="1"/>
</dbReference>
<evidence type="ECO:0000256" key="1">
    <source>
        <dbReference type="ARBA" id="ARBA00001420"/>
    </source>
</evidence>
<dbReference type="GO" id="GO:0004553">
    <property type="term" value="F:hydrolase activity, hydrolyzing O-glycosyl compounds"/>
    <property type="evidence" value="ECO:0007669"/>
    <property type="project" value="InterPro"/>
</dbReference>
<evidence type="ECO:0000256" key="2">
    <source>
        <dbReference type="ARBA" id="ARBA00012587"/>
    </source>
</evidence>
<comment type="catalytic activity">
    <reaction evidence="1">
        <text>Exolytic cleavage of the (1-&gt;4)-beta-glycosidic linkage between N-acetylmuramic acid (MurNAc) and N-acetylglucosamine (GlcNAc) residues in peptidoglycan, from either the reducing or the non-reducing ends of the peptidoglycan chains, with concomitant formation of a 1,6-anhydrobond in the MurNAc residue.</text>
        <dbReference type="EC" id="4.2.2.n1"/>
    </reaction>
</comment>
<dbReference type="Gene3D" id="2.40.240.50">
    <property type="entry name" value="Barwin-like endoglucanases"/>
    <property type="match status" value="1"/>
</dbReference>
<accession>A0AAX2AHE2</accession>
<keyword evidence="3" id="KW-0456">Lyase</keyword>